<dbReference type="PANTHER" id="PTHR45661:SF3">
    <property type="entry name" value="IG-LIKE DOMAIN-CONTAINING PROTEIN"/>
    <property type="match status" value="1"/>
</dbReference>
<proteinExistence type="predicted"/>
<evidence type="ECO:0000313" key="1">
    <source>
        <dbReference type="EMBL" id="SDI61427.1"/>
    </source>
</evidence>
<dbReference type="OrthoDB" id="6315383at2"/>
<dbReference type="SUPFAM" id="SSF52058">
    <property type="entry name" value="L domain-like"/>
    <property type="match status" value="1"/>
</dbReference>
<dbReference type="PANTHER" id="PTHR45661">
    <property type="entry name" value="SURFACE ANTIGEN"/>
    <property type="match status" value="1"/>
</dbReference>
<gene>
    <name evidence="2" type="ORF">NCTC13492_04296</name>
    <name evidence="1" type="ORF">SAMN05421542_1486</name>
</gene>
<dbReference type="InterPro" id="IPR053139">
    <property type="entry name" value="Surface_bspA-like"/>
</dbReference>
<dbReference type="Gene3D" id="3.80.10.10">
    <property type="entry name" value="Ribonuclease Inhibitor"/>
    <property type="match status" value="1"/>
</dbReference>
<reference evidence="1 3" key="1">
    <citation type="submission" date="2016-10" db="EMBL/GenBank/DDBJ databases">
        <authorList>
            <person name="Varghese N."/>
            <person name="Submissions S."/>
        </authorList>
    </citation>
    <scope>NUCLEOTIDE SEQUENCE [LARGE SCALE GENOMIC DNA]</scope>
    <source>
        <strain evidence="1 3">DSM 19299</strain>
    </source>
</reference>
<dbReference type="EMBL" id="UAWB01000014">
    <property type="protein sequence ID" value="SQB47217.1"/>
    <property type="molecule type" value="Genomic_DNA"/>
</dbReference>
<dbReference type="RefSeq" id="WP_089735047.1">
    <property type="nucleotide sequence ID" value="NZ_FNEG01000002.1"/>
</dbReference>
<reference evidence="2 4" key="2">
    <citation type="submission" date="2018-06" db="EMBL/GenBank/DDBJ databases">
        <authorList>
            <consortium name="Pathogen Informatics"/>
            <person name="Doyle S."/>
        </authorList>
    </citation>
    <scope>NUCLEOTIDE SEQUENCE [LARGE SCALE GENOMIC DNA]</scope>
    <source>
        <strain evidence="2 4">NCTC13492</strain>
    </source>
</reference>
<name>A0A2X2X5Q6_CHRJE</name>
<dbReference type="InterPro" id="IPR032675">
    <property type="entry name" value="LRR_dom_sf"/>
</dbReference>
<evidence type="ECO:0000313" key="4">
    <source>
        <dbReference type="Proteomes" id="UP000251670"/>
    </source>
</evidence>
<dbReference type="Proteomes" id="UP000251670">
    <property type="component" value="Unassembled WGS sequence"/>
</dbReference>
<organism evidence="2 4">
    <name type="scientific">Chryseobacterium jejuense</name>
    <dbReference type="NCBI Taxonomy" id="445960"/>
    <lineage>
        <taxon>Bacteria</taxon>
        <taxon>Pseudomonadati</taxon>
        <taxon>Bacteroidota</taxon>
        <taxon>Flavobacteriia</taxon>
        <taxon>Flavobacteriales</taxon>
        <taxon>Weeksellaceae</taxon>
        <taxon>Chryseobacterium group</taxon>
        <taxon>Chryseobacterium</taxon>
    </lineage>
</organism>
<keyword evidence="3" id="KW-1185">Reference proteome</keyword>
<sequence length="213" mass="24384">MKTKEELKLYFENGDIPRQEDFWAWQDSYWHKEEKIDITKIEGLENGIPSVNNIYAKIDAEGNASFAHLLVKKVTIEPGTLYIPDRFMQNYYMHEIHFANSVVRIGIEAFNNNSFKSVILPEQLKIINERAFSGNELTSLIIPNGVTEIKESAFQYNKITSLYIPPSVSKIGPKAFNYNPSLTMVKLDKNNQYYPDSFDPKTTVSGGTLISEM</sequence>
<accession>A0A2X2X5Q6</accession>
<protein>
    <submittedName>
        <fullName evidence="1">Leucine rich repeat-containing protein</fullName>
    </submittedName>
</protein>
<dbReference type="Proteomes" id="UP000199426">
    <property type="component" value="Unassembled WGS sequence"/>
</dbReference>
<dbReference type="STRING" id="445960.SAMN05421542_1486"/>
<dbReference type="AlphaFoldDB" id="A0A2X2X5Q6"/>
<dbReference type="Pfam" id="PF13306">
    <property type="entry name" value="LRR_5"/>
    <property type="match status" value="1"/>
</dbReference>
<dbReference type="InterPro" id="IPR026906">
    <property type="entry name" value="LRR_5"/>
</dbReference>
<evidence type="ECO:0000313" key="2">
    <source>
        <dbReference type="EMBL" id="SQB47217.1"/>
    </source>
</evidence>
<evidence type="ECO:0000313" key="3">
    <source>
        <dbReference type="Proteomes" id="UP000199426"/>
    </source>
</evidence>
<dbReference type="EMBL" id="FNEG01000002">
    <property type="protein sequence ID" value="SDI61427.1"/>
    <property type="molecule type" value="Genomic_DNA"/>
</dbReference>